<dbReference type="InterPro" id="IPR001375">
    <property type="entry name" value="Peptidase_S9_cat"/>
</dbReference>
<feature type="transmembrane region" description="Helical" evidence="5">
    <location>
        <begin position="52"/>
        <end position="73"/>
    </location>
</feature>
<dbReference type="Pfam" id="PF00326">
    <property type="entry name" value="Peptidase_S9"/>
    <property type="match status" value="1"/>
</dbReference>
<dbReference type="InterPro" id="IPR029058">
    <property type="entry name" value="AB_hydrolase_fold"/>
</dbReference>
<evidence type="ECO:0000256" key="5">
    <source>
        <dbReference type="SAM" id="Phobius"/>
    </source>
</evidence>
<dbReference type="PANTHER" id="PTHR11731:SF135">
    <property type="entry name" value="INACTIVE DIPEPTIDYL PEPTIDASE 10-LIKE PROTEIN"/>
    <property type="match status" value="1"/>
</dbReference>
<evidence type="ECO:0000259" key="7">
    <source>
        <dbReference type="Pfam" id="PF00930"/>
    </source>
</evidence>
<accession>A0AAW1LBG6</accession>
<feature type="domain" description="Peptidase S9 prolyl oligopeptidase catalytic" evidence="6">
    <location>
        <begin position="817"/>
        <end position="1021"/>
    </location>
</feature>
<dbReference type="EMBL" id="JASPKY010000119">
    <property type="protein sequence ID" value="KAK9732357.1"/>
    <property type="molecule type" value="Genomic_DNA"/>
</dbReference>
<dbReference type="Gene3D" id="2.140.10.30">
    <property type="entry name" value="Dipeptidylpeptidase IV, N-terminal domain"/>
    <property type="match status" value="3"/>
</dbReference>
<name>A0AAW1LBG6_POPJA</name>
<comment type="caution">
    <text evidence="8">The sequence shown here is derived from an EMBL/GenBank/DDBJ whole genome shotgun (WGS) entry which is preliminary data.</text>
</comment>
<gene>
    <name evidence="8" type="ORF">QE152_g12852</name>
</gene>
<dbReference type="Proteomes" id="UP001458880">
    <property type="component" value="Unassembled WGS sequence"/>
</dbReference>
<keyword evidence="5" id="KW-1133">Transmembrane helix</keyword>
<dbReference type="AlphaFoldDB" id="A0AAW1LBG6"/>
<keyword evidence="9" id="KW-1185">Reference proteome</keyword>
<organism evidence="8 9">
    <name type="scientific">Popillia japonica</name>
    <name type="common">Japanese beetle</name>
    <dbReference type="NCBI Taxonomy" id="7064"/>
    <lineage>
        <taxon>Eukaryota</taxon>
        <taxon>Metazoa</taxon>
        <taxon>Ecdysozoa</taxon>
        <taxon>Arthropoda</taxon>
        <taxon>Hexapoda</taxon>
        <taxon>Insecta</taxon>
        <taxon>Pterygota</taxon>
        <taxon>Neoptera</taxon>
        <taxon>Endopterygota</taxon>
        <taxon>Coleoptera</taxon>
        <taxon>Polyphaga</taxon>
        <taxon>Scarabaeiformia</taxon>
        <taxon>Scarabaeidae</taxon>
        <taxon>Rutelinae</taxon>
        <taxon>Popillia</taxon>
    </lineage>
</organism>
<evidence type="ECO:0000259" key="6">
    <source>
        <dbReference type="Pfam" id="PF00326"/>
    </source>
</evidence>
<dbReference type="Gene3D" id="3.40.50.1820">
    <property type="entry name" value="alpha/beta hydrolase"/>
    <property type="match status" value="1"/>
</dbReference>
<comment type="similarity">
    <text evidence="1">Belongs to the peptidase S9B family. DPPIV subfamily.</text>
</comment>
<dbReference type="InterPro" id="IPR050278">
    <property type="entry name" value="Serine_Prot_S9B/DPPIV"/>
</dbReference>
<evidence type="ECO:0000256" key="2">
    <source>
        <dbReference type="ARBA" id="ARBA00023180"/>
    </source>
</evidence>
<feature type="domain" description="Dipeptidylpeptidase IV N-terminal" evidence="7">
    <location>
        <begin position="490"/>
        <end position="733"/>
    </location>
</feature>
<dbReference type="GO" id="GO:0006508">
    <property type="term" value="P:proteolysis"/>
    <property type="evidence" value="ECO:0007669"/>
    <property type="project" value="InterPro"/>
</dbReference>
<dbReference type="SUPFAM" id="SSF82171">
    <property type="entry name" value="DPP6 N-terminal domain-like"/>
    <property type="match status" value="2"/>
</dbReference>
<dbReference type="GO" id="GO:0008236">
    <property type="term" value="F:serine-type peptidase activity"/>
    <property type="evidence" value="ECO:0007669"/>
    <property type="project" value="InterPro"/>
</dbReference>
<keyword evidence="5" id="KW-0472">Membrane</keyword>
<dbReference type="PANTHER" id="PTHR11731">
    <property type="entry name" value="PROTEASE FAMILY S9B,C DIPEPTIDYL-PEPTIDASE IV-RELATED"/>
    <property type="match status" value="1"/>
</dbReference>
<feature type="domain" description="Dipeptidylpeptidase IV N-terminal" evidence="7">
    <location>
        <begin position="302"/>
        <end position="487"/>
    </location>
</feature>
<dbReference type="FunFam" id="3.40.50.1820:FF:000003">
    <property type="entry name" value="Dipeptidyl peptidase 4"/>
    <property type="match status" value="1"/>
</dbReference>
<sequence length="1036" mass="118809">MASDQNNVKAETNNPGKKGTKSAASRVKIVAPYSYVEELVVSSPSERNWRGIFIALLVIVAVLGLIVFSIVLVSPPEEGPRVRGRKPSLEDIFLKLPQPSRFNGTWISDCEFVYRDTYGGISIYNADNLTTSILMTNITFRQYNALDFKTSKDLKYVLLITDISPVYDHTKLGRYYVFEVATGHTKPLSPIERDENAPCLQYVTWSTNGTSIAFVHNNDIYYKPKIHKDLVCRITASGRPDIFNGIPDWLYETEILKTDHTLWFSPDGQYLLYVTFNDTKVGEYRYPWYDSRNPKIKYPEIITFNDTKVGEYRYPWYDSRNPKIKYPEIRSIKYPKVETSNPEVSVWIVNLSTPKYLFPIQLRPTNSVEPGSYLTSASFYGDHDVALVWLNRQQNVSVILNCRSRNNFNCTDFHVEKETSGWTEPIFHPVFSGNGTQALARLPVRDGNNGHYMHICQIYDNNVLPLTHGAFELTKILAWDEENHIMYVETSNPEVSVWIVNLSTPKYLFPIQLRPTNSVEPGSYLTSASFYGDHDVALVWLNRQQNVSVILNCRSRNNFNCTDFHVEKETSGWTEPIFHPVFSGNGTQALARLPVRDGNNGHYMHICQIYDNNVLPLTHGAFELTKILAWDEENHIIYAIATNEKEPGVRHLFKVGDYNSTQPWTCLTCKPHIDTSNNNINRTYDAITSDSTLTNDTLNNPSTLSNYRCEYNNVIFSQSFKYYVQECLGPDVPVVFLVETGTNYRVAVLSTGSSLRDDIQGYAAPQVKRISVTIEGEYIAQVRLYLPPILREYEEIAFPTILLVDSKPGTQSVTSEWDVSWPWYLASTRNYIVIQIDARGSGFQGEKMRKEILSKIGSVEVQDQLAVLTYLREELRYIDKTKICVVGHGYGGYVSAMMLMQDINQIINCSVSISPITNWYLYNSFFTERYLGFPSRQFLDYEKADLTKRAGNIKGKHYLLVHGTADTTVKPQHSMKFARSLIEQEIMFQQLVYPDESYRFSKRSLLHLYKELDQFFNDSFGPTYDDWEEGTGFFIQ</sequence>
<evidence type="ECO:0000256" key="1">
    <source>
        <dbReference type="ARBA" id="ARBA00010036"/>
    </source>
</evidence>
<feature type="region of interest" description="Disordered" evidence="4">
    <location>
        <begin position="1"/>
        <end position="23"/>
    </location>
</feature>
<feature type="domain" description="Dipeptidylpeptidase IV N-terminal" evidence="7">
    <location>
        <begin position="151"/>
        <end position="299"/>
    </location>
</feature>
<feature type="compositionally biased region" description="Polar residues" evidence="4">
    <location>
        <begin position="1"/>
        <end position="15"/>
    </location>
</feature>
<dbReference type="Pfam" id="PF00930">
    <property type="entry name" value="DPPIV_N"/>
    <property type="match status" value="3"/>
</dbReference>
<proteinExistence type="inferred from homology"/>
<evidence type="ECO:0000313" key="8">
    <source>
        <dbReference type="EMBL" id="KAK9732357.1"/>
    </source>
</evidence>
<keyword evidence="2" id="KW-0325">Glycoprotein</keyword>
<reference evidence="8 9" key="1">
    <citation type="journal article" date="2024" name="BMC Genomics">
        <title>De novo assembly and annotation of Popillia japonica's genome with initial clues to its potential as an invasive pest.</title>
        <authorList>
            <person name="Cucini C."/>
            <person name="Boschi S."/>
            <person name="Funari R."/>
            <person name="Cardaioli E."/>
            <person name="Iannotti N."/>
            <person name="Marturano G."/>
            <person name="Paoli F."/>
            <person name="Bruttini M."/>
            <person name="Carapelli A."/>
            <person name="Frati F."/>
            <person name="Nardi F."/>
        </authorList>
    </citation>
    <scope>NUCLEOTIDE SEQUENCE [LARGE SCALE GENOMIC DNA]</scope>
    <source>
        <strain evidence="8">DMR45628</strain>
    </source>
</reference>
<evidence type="ECO:0000256" key="4">
    <source>
        <dbReference type="SAM" id="MobiDB-lite"/>
    </source>
</evidence>
<dbReference type="GO" id="GO:0005886">
    <property type="term" value="C:plasma membrane"/>
    <property type="evidence" value="ECO:0007669"/>
    <property type="project" value="TreeGrafter"/>
</dbReference>
<protein>
    <recommendedName>
        <fullName evidence="3">Venom dipeptidyl peptidase 4</fullName>
    </recommendedName>
</protein>
<dbReference type="InterPro" id="IPR002469">
    <property type="entry name" value="Peptidase_S9B_N"/>
</dbReference>
<keyword evidence="5" id="KW-0812">Transmembrane</keyword>
<dbReference type="SUPFAM" id="SSF53474">
    <property type="entry name" value="alpha/beta-Hydrolases"/>
    <property type="match status" value="1"/>
</dbReference>
<evidence type="ECO:0000256" key="3">
    <source>
        <dbReference type="ARBA" id="ARBA00072929"/>
    </source>
</evidence>
<evidence type="ECO:0000313" key="9">
    <source>
        <dbReference type="Proteomes" id="UP001458880"/>
    </source>
</evidence>